<evidence type="ECO:0000313" key="3">
    <source>
        <dbReference type="Proteomes" id="UP000283627"/>
    </source>
</evidence>
<keyword evidence="1" id="KW-0732">Signal</keyword>
<gene>
    <name evidence="2" type="ORF">BK665_28800</name>
</gene>
<dbReference type="OrthoDB" id="6764591at2"/>
<sequence length="403" mass="44313">MKLSTGGMALLVALAMPSAQAVNQEIRALFTPDPSQPQKNVFINQTPSSGYCATYPDECRVNNTFSIRLPIVFGPAGPVVPPMGMWIKAPANWRQLNVTNAATRETEIVEVRITGMGSNYVLSDTAANLTGETDILEGHRKLWGGQSWVYAPPNCLYSGVGSYTASTYRFFWKTPVEANCTKLASFRIPSISFSTLDFAYELRTPNPLGMSSGLYTGSINYQVGPGRDFNIGNLLPDDSNLTLDFVLDVQHTLKVDLPPGGNQVILEPLGGWQSWLDQGRTPTRLLRDQTFLISASSRFTMKLECELDLGQHCGIIDRESGYASLVRVSASLPNGLTDSSGQPVTRLLLGRQVSRTFQPGHYVDRKPGTLHFEVPELETAFLIRNSKGRPYKGNITVIWDSEV</sequence>
<dbReference type="Proteomes" id="UP000283627">
    <property type="component" value="Unassembled WGS sequence"/>
</dbReference>
<evidence type="ECO:0000313" key="2">
    <source>
        <dbReference type="EMBL" id="RON46661.1"/>
    </source>
</evidence>
<feature type="chain" id="PRO_5019349416" evidence="1">
    <location>
        <begin position="22"/>
        <end position="403"/>
    </location>
</feature>
<evidence type="ECO:0000256" key="1">
    <source>
        <dbReference type="SAM" id="SignalP"/>
    </source>
</evidence>
<reference evidence="2 3" key="1">
    <citation type="submission" date="2016-10" db="EMBL/GenBank/DDBJ databases">
        <title>Comparative genome analysis of multiple Pseudomonas spp. focuses on biocontrol and plant growth promoting traits.</title>
        <authorList>
            <person name="Tao X.-Y."/>
            <person name="Taylor C.G."/>
        </authorList>
    </citation>
    <scope>NUCLEOTIDE SEQUENCE [LARGE SCALE GENOMIC DNA]</scope>
    <source>
        <strain evidence="2 3">39A2</strain>
    </source>
</reference>
<dbReference type="AlphaFoldDB" id="A0A423K554"/>
<protein>
    <submittedName>
        <fullName evidence="2">Uncharacterized protein</fullName>
    </submittedName>
</protein>
<name>A0A423K554_9PSED</name>
<organism evidence="2 3">
    <name type="scientific">Pseudomonas frederiksbergensis</name>
    <dbReference type="NCBI Taxonomy" id="104087"/>
    <lineage>
        <taxon>Bacteria</taxon>
        <taxon>Pseudomonadati</taxon>
        <taxon>Pseudomonadota</taxon>
        <taxon>Gammaproteobacteria</taxon>
        <taxon>Pseudomonadales</taxon>
        <taxon>Pseudomonadaceae</taxon>
        <taxon>Pseudomonas</taxon>
    </lineage>
</organism>
<dbReference type="RefSeq" id="WP_123410281.1">
    <property type="nucleotide sequence ID" value="NZ_MOBP01000023.1"/>
</dbReference>
<comment type="caution">
    <text evidence="2">The sequence shown here is derived from an EMBL/GenBank/DDBJ whole genome shotgun (WGS) entry which is preliminary data.</text>
</comment>
<proteinExistence type="predicted"/>
<dbReference type="EMBL" id="MOBP01000023">
    <property type="protein sequence ID" value="RON46661.1"/>
    <property type="molecule type" value="Genomic_DNA"/>
</dbReference>
<feature type="signal peptide" evidence="1">
    <location>
        <begin position="1"/>
        <end position="21"/>
    </location>
</feature>
<accession>A0A423K554</accession>